<evidence type="ECO:0000313" key="2">
    <source>
        <dbReference type="Proteomes" id="UP000193944"/>
    </source>
</evidence>
<dbReference type="AlphaFoldDB" id="A0A1Y1XJ49"/>
<keyword evidence="2" id="KW-1185">Reference proteome</keyword>
<organism evidence="1 2">
    <name type="scientific">Anaeromyces robustus</name>
    <dbReference type="NCBI Taxonomy" id="1754192"/>
    <lineage>
        <taxon>Eukaryota</taxon>
        <taxon>Fungi</taxon>
        <taxon>Fungi incertae sedis</taxon>
        <taxon>Chytridiomycota</taxon>
        <taxon>Chytridiomycota incertae sedis</taxon>
        <taxon>Neocallimastigomycetes</taxon>
        <taxon>Neocallimastigales</taxon>
        <taxon>Neocallimastigaceae</taxon>
        <taxon>Anaeromyces</taxon>
    </lineage>
</organism>
<protein>
    <submittedName>
        <fullName evidence="1">Uncharacterized protein</fullName>
    </submittedName>
</protein>
<accession>A0A1Y1XJ49</accession>
<sequence length="168" mass="20403">MLNNLIPISNLPFINPEYIFNIYNKIKSSCEACDRFQFLKFLEYFKNTYLNNYDIKSWNYYKSIEHITNNASESFNNYLNNLFAKKPSFYKLIYTLQKEESLSYNDYERRIGGIWNKKKRILGRTEEIDGLIRHYEKLESELIKNGYNKNDIVELWFNCLFDLNKYKL</sequence>
<evidence type="ECO:0000313" key="1">
    <source>
        <dbReference type="EMBL" id="ORX85780.1"/>
    </source>
</evidence>
<dbReference type="OrthoDB" id="10029846at2759"/>
<comment type="caution">
    <text evidence="1">The sequence shown here is derived from an EMBL/GenBank/DDBJ whole genome shotgun (WGS) entry which is preliminary data.</text>
</comment>
<gene>
    <name evidence="1" type="ORF">BCR32DRAFT_275989</name>
</gene>
<dbReference type="Proteomes" id="UP000193944">
    <property type="component" value="Unassembled WGS sequence"/>
</dbReference>
<reference evidence="1 2" key="1">
    <citation type="submission" date="2016-08" db="EMBL/GenBank/DDBJ databases">
        <title>A Parts List for Fungal Cellulosomes Revealed by Comparative Genomics.</title>
        <authorList>
            <consortium name="DOE Joint Genome Institute"/>
            <person name="Haitjema C.H."/>
            <person name="Gilmore S.P."/>
            <person name="Henske J.K."/>
            <person name="Solomon K.V."/>
            <person name="De Groot R."/>
            <person name="Kuo A."/>
            <person name="Mondo S.J."/>
            <person name="Salamov A.A."/>
            <person name="Labutti K."/>
            <person name="Zhao Z."/>
            <person name="Chiniquy J."/>
            <person name="Barry K."/>
            <person name="Brewer H.M."/>
            <person name="Purvine S.O."/>
            <person name="Wright A.T."/>
            <person name="Boxma B."/>
            <person name="Van Alen T."/>
            <person name="Hackstein J.H."/>
            <person name="Baker S.E."/>
            <person name="Grigoriev I.V."/>
            <person name="O'Malley M.A."/>
        </authorList>
    </citation>
    <scope>NUCLEOTIDE SEQUENCE [LARGE SCALE GENOMIC DNA]</scope>
    <source>
        <strain evidence="1 2">S4</strain>
    </source>
</reference>
<dbReference type="EMBL" id="MCFG01000030">
    <property type="protein sequence ID" value="ORX85780.1"/>
    <property type="molecule type" value="Genomic_DNA"/>
</dbReference>
<name>A0A1Y1XJ49_9FUNG</name>
<proteinExistence type="predicted"/>
<reference evidence="1 2" key="2">
    <citation type="submission" date="2016-08" db="EMBL/GenBank/DDBJ databases">
        <title>Pervasive Adenine N6-methylation of Active Genes in Fungi.</title>
        <authorList>
            <consortium name="DOE Joint Genome Institute"/>
            <person name="Mondo S.J."/>
            <person name="Dannebaum R.O."/>
            <person name="Kuo R.C."/>
            <person name="Labutti K."/>
            <person name="Haridas S."/>
            <person name="Kuo A."/>
            <person name="Salamov A."/>
            <person name="Ahrendt S.R."/>
            <person name="Lipzen A."/>
            <person name="Sullivan W."/>
            <person name="Andreopoulos W.B."/>
            <person name="Clum A."/>
            <person name="Lindquist E."/>
            <person name="Daum C."/>
            <person name="Ramamoorthy G.K."/>
            <person name="Gryganskyi A."/>
            <person name="Culley D."/>
            <person name="Magnuson J.K."/>
            <person name="James T.Y."/>
            <person name="O'Malley M.A."/>
            <person name="Stajich J.E."/>
            <person name="Spatafora J.W."/>
            <person name="Visel A."/>
            <person name="Grigoriev I.V."/>
        </authorList>
    </citation>
    <scope>NUCLEOTIDE SEQUENCE [LARGE SCALE GENOMIC DNA]</scope>
    <source>
        <strain evidence="1 2">S4</strain>
    </source>
</reference>